<feature type="region of interest" description="Disordered" evidence="1">
    <location>
        <begin position="1"/>
        <end position="32"/>
    </location>
</feature>
<evidence type="ECO:0000256" key="1">
    <source>
        <dbReference type="SAM" id="MobiDB-lite"/>
    </source>
</evidence>
<accession>A0A6A0AAJ1</accession>
<dbReference type="EMBL" id="BLLF01004473">
    <property type="protein sequence ID" value="GFH29686.1"/>
    <property type="molecule type" value="Genomic_DNA"/>
</dbReference>
<feature type="non-terminal residue" evidence="2">
    <location>
        <position position="32"/>
    </location>
</feature>
<feature type="non-terminal residue" evidence="2">
    <location>
        <position position="1"/>
    </location>
</feature>
<protein>
    <submittedName>
        <fullName evidence="2">Uncharacterized protein</fullName>
    </submittedName>
</protein>
<dbReference type="AlphaFoldDB" id="A0A6A0AAJ1"/>
<evidence type="ECO:0000313" key="3">
    <source>
        <dbReference type="Proteomes" id="UP000485058"/>
    </source>
</evidence>
<name>A0A6A0AAJ1_HAELA</name>
<sequence length="32" mass="3379">MRQPELGTYPGAYQSPAWAPQVAKEGEAGCQG</sequence>
<evidence type="ECO:0000313" key="2">
    <source>
        <dbReference type="EMBL" id="GFH29686.1"/>
    </source>
</evidence>
<reference evidence="2 3" key="1">
    <citation type="submission" date="2020-02" db="EMBL/GenBank/DDBJ databases">
        <title>Draft genome sequence of Haematococcus lacustris strain NIES-144.</title>
        <authorList>
            <person name="Morimoto D."/>
            <person name="Nakagawa S."/>
            <person name="Yoshida T."/>
            <person name="Sawayama S."/>
        </authorList>
    </citation>
    <scope>NUCLEOTIDE SEQUENCE [LARGE SCALE GENOMIC DNA]</scope>
    <source>
        <strain evidence="2 3">NIES-144</strain>
    </source>
</reference>
<keyword evidence="3" id="KW-1185">Reference proteome</keyword>
<proteinExistence type="predicted"/>
<comment type="caution">
    <text evidence="2">The sequence shown here is derived from an EMBL/GenBank/DDBJ whole genome shotgun (WGS) entry which is preliminary data.</text>
</comment>
<dbReference type="Proteomes" id="UP000485058">
    <property type="component" value="Unassembled WGS sequence"/>
</dbReference>
<gene>
    <name evidence="2" type="ORF">HaLaN_28386</name>
</gene>
<organism evidence="2 3">
    <name type="scientific">Haematococcus lacustris</name>
    <name type="common">Green alga</name>
    <name type="synonym">Haematococcus pluvialis</name>
    <dbReference type="NCBI Taxonomy" id="44745"/>
    <lineage>
        <taxon>Eukaryota</taxon>
        <taxon>Viridiplantae</taxon>
        <taxon>Chlorophyta</taxon>
        <taxon>core chlorophytes</taxon>
        <taxon>Chlorophyceae</taxon>
        <taxon>CS clade</taxon>
        <taxon>Chlamydomonadales</taxon>
        <taxon>Haematococcaceae</taxon>
        <taxon>Haematococcus</taxon>
    </lineage>
</organism>